<keyword evidence="1" id="KW-0732">Signal</keyword>
<dbReference type="Proteomes" id="UP001408356">
    <property type="component" value="Unassembled WGS sequence"/>
</dbReference>
<evidence type="ECO:0000313" key="3">
    <source>
        <dbReference type="Proteomes" id="UP001408356"/>
    </source>
</evidence>
<accession>A0ABR2VHW9</accession>
<feature type="signal peptide" evidence="1">
    <location>
        <begin position="1"/>
        <end position="19"/>
    </location>
</feature>
<name>A0ABR2VHW9_9PEZI</name>
<sequence length="121" mass="13902">MLFKDYLFSLVALATATQALPQVQVYNGTALDNNMEVLSPRDAIDNNIEELIKCHKKIRTADWNSLECGGKHWYKESYNWDDAIACWDTCAPFIREGIRNLAESKRCRGYLYTAHCNMGYV</sequence>
<feature type="chain" id="PRO_5047522277" evidence="1">
    <location>
        <begin position="20"/>
        <end position="121"/>
    </location>
</feature>
<evidence type="ECO:0000256" key="1">
    <source>
        <dbReference type="SAM" id="SignalP"/>
    </source>
</evidence>
<keyword evidence="3" id="KW-1185">Reference proteome</keyword>
<protein>
    <submittedName>
        <fullName evidence="2">Uncharacterized protein</fullName>
    </submittedName>
</protein>
<dbReference type="EMBL" id="JARVKF010000001">
    <property type="protein sequence ID" value="KAK9426528.1"/>
    <property type="molecule type" value="Genomic_DNA"/>
</dbReference>
<comment type="caution">
    <text evidence="2">The sequence shown here is derived from an EMBL/GenBank/DDBJ whole genome shotgun (WGS) entry which is preliminary data.</text>
</comment>
<gene>
    <name evidence="2" type="ORF">SUNI508_00055</name>
</gene>
<reference evidence="2 3" key="1">
    <citation type="journal article" date="2024" name="J. Plant Pathol.">
        <title>Sequence and assembly of the genome of Seiridium unicorne, isolate CBS 538.82, causal agent of cypress canker disease.</title>
        <authorList>
            <person name="Scali E."/>
            <person name="Rocca G.D."/>
            <person name="Danti R."/>
            <person name="Garbelotto M."/>
            <person name="Barberini S."/>
            <person name="Baroncelli R."/>
            <person name="Emiliani G."/>
        </authorList>
    </citation>
    <scope>NUCLEOTIDE SEQUENCE [LARGE SCALE GENOMIC DNA]</scope>
    <source>
        <strain evidence="2 3">BM-138-508</strain>
    </source>
</reference>
<organism evidence="2 3">
    <name type="scientific">Seiridium unicorne</name>
    <dbReference type="NCBI Taxonomy" id="138068"/>
    <lineage>
        <taxon>Eukaryota</taxon>
        <taxon>Fungi</taxon>
        <taxon>Dikarya</taxon>
        <taxon>Ascomycota</taxon>
        <taxon>Pezizomycotina</taxon>
        <taxon>Sordariomycetes</taxon>
        <taxon>Xylariomycetidae</taxon>
        <taxon>Amphisphaeriales</taxon>
        <taxon>Sporocadaceae</taxon>
        <taxon>Seiridium</taxon>
    </lineage>
</organism>
<proteinExistence type="predicted"/>
<evidence type="ECO:0000313" key="2">
    <source>
        <dbReference type="EMBL" id="KAK9426528.1"/>
    </source>
</evidence>